<feature type="domain" description="HD-GYP" evidence="5">
    <location>
        <begin position="414"/>
        <end position="609"/>
    </location>
</feature>
<keyword evidence="2" id="KW-0472">Membrane</keyword>
<organism evidence="6 7">
    <name type="scientific">Cytobacillus spartinae</name>
    <dbReference type="NCBI Taxonomy" id="3299023"/>
    <lineage>
        <taxon>Bacteria</taxon>
        <taxon>Bacillati</taxon>
        <taxon>Bacillota</taxon>
        <taxon>Bacilli</taxon>
        <taxon>Bacillales</taxon>
        <taxon>Bacillaceae</taxon>
        <taxon>Cytobacillus</taxon>
    </lineage>
</organism>
<dbReference type="CDD" id="cd00077">
    <property type="entry name" value="HDc"/>
    <property type="match status" value="1"/>
</dbReference>
<dbReference type="InterPro" id="IPR006675">
    <property type="entry name" value="HDIG_dom"/>
</dbReference>
<dbReference type="Proteomes" id="UP001601059">
    <property type="component" value="Unassembled WGS sequence"/>
</dbReference>
<evidence type="ECO:0000259" key="5">
    <source>
        <dbReference type="PROSITE" id="PS51832"/>
    </source>
</evidence>
<evidence type="ECO:0000256" key="2">
    <source>
        <dbReference type="SAM" id="Phobius"/>
    </source>
</evidence>
<dbReference type="Gene3D" id="3.30.70.270">
    <property type="match status" value="1"/>
</dbReference>
<dbReference type="SMART" id="SM00471">
    <property type="entry name" value="HDc"/>
    <property type="match status" value="1"/>
</dbReference>
<dbReference type="EMBL" id="JBIACK010000006">
    <property type="protein sequence ID" value="MFE8701729.1"/>
    <property type="molecule type" value="Genomic_DNA"/>
</dbReference>
<dbReference type="EC" id="2.7.7.65" evidence="6"/>
<dbReference type="Gene3D" id="1.10.3210.10">
    <property type="entry name" value="Hypothetical protein af1432"/>
    <property type="match status" value="1"/>
</dbReference>
<dbReference type="PROSITE" id="PS50887">
    <property type="entry name" value="GGDEF"/>
    <property type="match status" value="1"/>
</dbReference>
<evidence type="ECO:0000259" key="3">
    <source>
        <dbReference type="PROSITE" id="PS50887"/>
    </source>
</evidence>
<dbReference type="PANTHER" id="PTHR43155">
    <property type="entry name" value="CYCLIC DI-GMP PHOSPHODIESTERASE PA4108-RELATED"/>
    <property type="match status" value="1"/>
</dbReference>
<gene>
    <name evidence="6" type="ORF">ACFYKX_14080</name>
</gene>
<dbReference type="PROSITE" id="PS51832">
    <property type="entry name" value="HD_GYP"/>
    <property type="match status" value="1"/>
</dbReference>
<dbReference type="InterPro" id="IPR003607">
    <property type="entry name" value="HD/PDEase_dom"/>
</dbReference>
<accession>A0ABW6KBW9</accession>
<dbReference type="SUPFAM" id="SSF55073">
    <property type="entry name" value="Nucleotide cyclase"/>
    <property type="match status" value="1"/>
</dbReference>
<feature type="coiled-coil region" evidence="1">
    <location>
        <begin position="405"/>
        <end position="432"/>
    </location>
</feature>
<feature type="transmembrane region" description="Helical" evidence="2">
    <location>
        <begin position="183"/>
        <end position="200"/>
    </location>
</feature>
<dbReference type="CDD" id="cd01949">
    <property type="entry name" value="GGDEF"/>
    <property type="match status" value="1"/>
</dbReference>
<keyword evidence="7" id="KW-1185">Reference proteome</keyword>
<feature type="domain" description="GGDEF" evidence="3">
    <location>
        <begin position="266"/>
        <end position="402"/>
    </location>
</feature>
<comment type="caution">
    <text evidence="6">The sequence shown here is derived from an EMBL/GenBank/DDBJ whole genome shotgun (WGS) entry which is preliminary data.</text>
</comment>
<keyword evidence="2" id="KW-1133">Transmembrane helix</keyword>
<dbReference type="SUPFAM" id="SSF109604">
    <property type="entry name" value="HD-domain/PDEase-like"/>
    <property type="match status" value="1"/>
</dbReference>
<feature type="transmembrane region" description="Helical" evidence="2">
    <location>
        <begin position="206"/>
        <end position="226"/>
    </location>
</feature>
<evidence type="ECO:0000313" key="6">
    <source>
        <dbReference type="EMBL" id="MFE8701729.1"/>
    </source>
</evidence>
<proteinExistence type="predicted"/>
<keyword evidence="6" id="KW-0808">Transferase</keyword>
<dbReference type="InterPro" id="IPR006674">
    <property type="entry name" value="HD_domain"/>
</dbReference>
<dbReference type="InterPro" id="IPR037522">
    <property type="entry name" value="HD_GYP_dom"/>
</dbReference>
<keyword evidence="1" id="KW-0175">Coiled coil</keyword>
<keyword evidence="2" id="KW-0812">Transmembrane</keyword>
<feature type="domain" description="HD" evidence="4">
    <location>
        <begin position="436"/>
        <end position="558"/>
    </location>
</feature>
<evidence type="ECO:0000313" key="7">
    <source>
        <dbReference type="Proteomes" id="UP001601059"/>
    </source>
</evidence>
<feature type="transmembrane region" description="Helical" evidence="2">
    <location>
        <begin position="69"/>
        <end position="95"/>
    </location>
</feature>
<dbReference type="PANTHER" id="PTHR43155:SF2">
    <property type="entry name" value="CYCLIC DI-GMP PHOSPHODIESTERASE PA4108"/>
    <property type="match status" value="1"/>
</dbReference>
<protein>
    <submittedName>
        <fullName evidence="6">Diguanylate cyclase</fullName>
        <ecNumber evidence="6">2.7.7.65</ecNumber>
    </submittedName>
</protein>
<name>A0ABW6KBW9_9BACI</name>
<dbReference type="PROSITE" id="PS51831">
    <property type="entry name" value="HD"/>
    <property type="match status" value="1"/>
</dbReference>
<dbReference type="Pfam" id="PF13487">
    <property type="entry name" value="HD_5"/>
    <property type="match status" value="1"/>
</dbReference>
<dbReference type="RefSeq" id="WP_389361698.1">
    <property type="nucleotide sequence ID" value="NZ_JBIACK010000006.1"/>
</dbReference>
<dbReference type="InterPro" id="IPR029787">
    <property type="entry name" value="Nucleotide_cyclase"/>
</dbReference>
<dbReference type="InterPro" id="IPR043128">
    <property type="entry name" value="Rev_trsase/Diguanyl_cyclase"/>
</dbReference>
<feature type="transmembrane region" description="Helical" evidence="2">
    <location>
        <begin position="139"/>
        <end position="163"/>
    </location>
</feature>
<sequence>MQILRKPSNLYLLIVSIVGIVTFLLLYQFKFTASHEMVLLYCFVGAILLLNHYTILIPPEGNSLSMDSAVYLACLYLFGLDLTLAVLISNSIIYAAYHRKVIWWKHVFNFSIYTLMIVVSYFTFIYSSGEIGSIHITELLPYLLSLSAYFLSNTILISFYFLLLEESSFSSNFVGIIKDKAFLVSYSSTLLLSMVLGSLIEDKGIFGLFLFVSIAVLLSVAFNQNFRLFQAISNKANKDYLTGLNNHGYFKELLEKELRLSKETDHPLSVALLDIDDFKKYNDLYGHIQGDQLLRDFGKLLENHTHKNQYSVARYGGEEFAILMPGTTAKAALGFVNQLRKITNDTHFKGTHALPYGCLSFSAGIAQYEKGTYNGTELLNKSDQAMYYSKSQGKNLVELYNEQKFEEASDENHSYEKQFEDAEQQLKIFLSKDVYTYRHSKRVFQYSVDFARKLNLNEHERKILTLGALIHDIGKLEIPRDVLNKTGKLEPHEWEMMKKHVIWGKEIISTNKQLEELVPLVELHHERYDGKGYPYGLKGENIPKLARVLCIIDSFDAMTTERPYQKTKTFSEGIEELRKCAGQQFDQELVEPFIELIQEQYMFKDQAQPTV</sequence>
<dbReference type="NCBIfam" id="TIGR00277">
    <property type="entry name" value="HDIG"/>
    <property type="match status" value="1"/>
</dbReference>
<dbReference type="GO" id="GO:0052621">
    <property type="term" value="F:diguanylate cyclase activity"/>
    <property type="evidence" value="ECO:0007669"/>
    <property type="project" value="UniProtKB-EC"/>
</dbReference>
<dbReference type="InterPro" id="IPR000160">
    <property type="entry name" value="GGDEF_dom"/>
</dbReference>
<evidence type="ECO:0000256" key="1">
    <source>
        <dbReference type="SAM" id="Coils"/>
    </source>
</evidence>
<dbReference type="Pfam" id="PF00990">
    <property type="entry name" value="GGDEF"/>
    <property type="match status" value="1"/>
</dbReference>
<feature type="transmembrane region" description="Helical" evidence="2">
    <location>
        <begin position="107"/>
        <end position="127"/>
    </location>
</feature>
<keyword evidence="6" id="KW-0548">Nucleotidyltransferase</keyword>
<feature type="transmembrane region" description="Helical" evidence="2">
    <location>
        <begin position="12"/>
        <end position="29"/>
    </location>
</feature>
<reference evidence="6 7" key="1">
    <citation type="submission" date="2024-08" db="EMBL/GenBank/DDBJ databases">
        <title>Two novel Cytobacillus novel species.</title>
        <authorList>
            <person name="Liu G."/>
        </authorList>
    </citation>
    <scope>NUCLEOTIDE SEQUENCE [LARGE SCALE GENOMIC DNA]</scope>
    <source>
        <strain evidence="6 7">FJAT-54145</strain>
    </source>
</reference>
<dbReference type="NCBIfam" id="TIGR00254">
    <property type="entry name" value="GGDEF"/>
    <property type="match status" value="1"/>
</dbReference>
<dbReference type="SMART" id="SM00267">
    <property type="entry name" value="GGDEF"/>
    <property type="match status" value="1"/>
</dbReference>
<feature type="transmembrane region" description="Helical" evidence="2">
    <location>
        <begin position="38"/>
        <end position="57"/>
    </location>
</feature>
<evidence type="ECO:0000259" key="4">
    <source>
        <dbReference type="PROSITE" id="PS51831"/>
    </source>
</evidence>